<protein>
    <submittedName>
        <fullName evidence="1">Uncharacterized protein</fullName>
    </submittedName>
</protein>
<accession>A0A1N6KGF4</accession>
<dbReference type="AlphaFoldDB" id="A0A1N6KGF4"/>
<name>A0A1N6KGF4_9BURK</name>
<organism evidence="1 2">
    <name type="scientific">Paraburkholderia phenazinium</name>
    <dbReference type="NCBI Taxonomy" id="60549"/>
    <lineage>
        <taxon>Bacteria</taxon>
        <taxon>Pseudomonadati</taxon>
        <taxon>Pseudomonadota</taxon>
        <taxon>Betaproteobacteria</taxon>
        <taxon>Burkholderiales</taxon>
        <taxon>Burkholderiaceae</taxon>
        <taxon>Paraburkholderia</taxon>
    </lineage>
</organism>
<reference evidence="1 2" key="1">
    <citation type="submission" date="2016-11" db="EMBL/GenBank/DDBJ databases">
        <authorList>
            <person name="Jaros S."/>
            <person name="Januszkiewicz K."/>
            <person name="Wedrychowicz H."/>
        </authorList>
    </citation>
    <scope>NUCLEOTIDE SEQUENCE [LARGE SCALE GENOMIC DNA]</scope>
    <source>
        <strain evidence="1 2">GAS95</strain>
    </source>
</reference>
<dbReference type="Proteomes" id="UP000185151">
    <property type="component" value="Unassembled WGS sequence"/>
</dbReference>
<evidence type="ECO:0000313" key="1">
    <source>
        <dbReference type="EMBL" id="SIO55533.1"/>
    </source>
</evidence>
<gene>
    <name evidence="1" type="ORF">SAMN05444165_3572</name>
</gene>
<sequence>MQVDASRDGDSGIRAAPQHVCATTLLLCLALLTGKPHRVMAFDVFKIDNAVSDTSAAALVAATTASPCAFGRLGEPLRLEEAVNRALCNNPTTRQAWPACVMSP</sequence>
<dbReference type="EMBL" id="FSRU01000002">
    <property type="protein sequence ID" value="SIO55533.1"/>
    <property type="molecule type" value="Genomic_DNA"/>
</dbReference>
<evidence type="ECO:0000313" key="2">
    <source>
        <dbReference type="Proteomes" id="UP000185151"/>
    </source>
</evidence>
<keyword evidence="2" id="KW-1185">Reference proteome</keyword>
<proteinExistence type="predicted"/>